<gene>
    <name evidence="10" type="ORF">SAMN05444342_0106</name>
    <name evidence="9" type="ORF">ZOD2009_12617</name>
</gene>
<reference evidence="12" key="3">
    <citation type="submission" date="2016-11" db="EMBL/GenBank/DDBJ databases">
        <authorList>
            <person name="Varghese N."/>
            <person name="Submissions S."/>
        </authorList>
    </citation>
    <scope>NUCLEOTIDE SEQUENCE [LARGE SCALE GENOMIC DNA]</scope>
    <source>
        <strain evidence="12">DX253</strain>
    </source>
</reference>
<dbReference type="Pfam" id="PF01545">
    <property type="entry name" value="Cation_efflux"/>
    <property type="match status" value="1"/>
</dbReference>
<evidence type="ECO:0000313" key="10">
    <source>
        <dbReference type="EMBL" id="SHJ96786.1"/>
    </source>
</evidence>
<evidence type="ECO:0000256" key="3">
    <source>
        <dbReference type="ARBA" id="ARBA00022692"/>
    </source>
</evidence>
<dbReference type="EMBL" id="FRAN01000001">
    <property type="protein sequence ID" value="SHJ96786.1"/>
    <property type="molecule type" value="Genomic_DNA"/>
</dbReference>
<dbReference type="OrthoDB" id="8907at2157"/>
<dbReference type="PANTHER" id="PTHR43840:SF15">
    <property type="entry name" value="MITOCHONDRIAL METAL TRANSPORTER 1-RELATED"/>
    <property type="match status" value="1"/>
</dbReference>
<evidence type="ECO:0000313" key="9">
    <source>
        <dbReference type="EMBL" id="EFW91696.1"/>
    </source>
</evidence>
<name>E7QUN9_HALPU</name>
<reference evidence="10" key="2">
    <citation type="submission" date="2016-11" db="EMBL/GenBank/DDBJ databases">
        <authorList>
            <person name="Jaros S."/>
            <person name="Januszkiewicz K."/>
            <person name="Wedrychowicz H."/>
        </authorList>
    </citation>
    <scope>NUCLEOTIDE SEQUENCE [LARGE SCALE GENOMIC DNA]</scope>
    <source>
        <strain evidence="10">DX253</strain>
    </source>
</reference>
<keyword evidence="2" id="KW-0813">Transport</keyword>
<dbReference type="Pfam" id="PF16916">
    <property type="entry name" value="ZT_dimer"/>
    <property type="match status" value="1"/>
</dbReference>
<dbReference type="GO" id="GO:0008324">
    <property type="term" value="F:monoatomic cation transmembrane transporter activity"/>
    <property type="evidence" value="ECO:0007669"/>
    <property type="project" value="InterPro"/>
</dbReference>
<evidence type="ECO:0000313" key="12">
    <source>
        <dbReference type="Proteomes" id="UP000184203"/>
    </source>
</evidence>
<dbReference type="SUPFAM" id="SSF161111">
    <property type="entry name" value="Cation efflux protein transmembrane domain-like"/>
    <property type="match status" value="1"/>
</dbReference>
<dbReference type="STRING" id="797209.GCA_000376445_00830"/>
<protein>
    <submittedName>
        <fullName evidence="10">Cation diffusion facilitator family transporter</fullName>
    </submittedName>
    <submittedName>
        <fullName evidence="9">Zinc/cadmium/cations transporter</fullName>
    </submittedName>
</protein>
<dbReference type="PANTHER" id="PTHR43840">
    <property type="entry name" value="MITOCHONDRIAL METAL TRANSPORTER 1-RELATED"/>
    <property type="match status" value="1"/>
</dbReference>
<dbReference type="InterPro" id="IPR027470">
    <property type="entry name" value="Cation_efflux_CTD"/>
</dbReference>
<keyword evidence="5" id="KW-0472">Membrane</keyword>
<evidence type="ECO:0000256" key="5">
    <source>
        <dbReference type="ARBA" id="ARBA00023136"/>
    </source>
</evidence>
<evidence type="ECO:0000256" key="2">
    <source>
        <dbReference type="ARBA" id="ARBA00022448"/>
    </source>
</evidence>
<evidence type="ECO:0000256" key="6">
    <source>
        <dbReference type="SAM" id="MobiDB-lite"/>
    </source>
</evidence>
<evidence type="ECO:0000259" key="8">
    <source>
        <dbReference type="Pfam" id="PF16916"/>
    </source>
</evidence>
<comment type="subcellular location">
    <subcellularLocation>
        <location evidence="1">Membrane</location>
        <topology evidence="1">Multi-pass membrane protein</topology>
    </subcellularLocation>
</comment>
<evidence type="ECO:0000256" key="1">
    <source>
        <dbReference type="ARBA" id="ARBA00004141"/>
    </source>
</evidence>
<dbReference type="RefSeq" id="WP_007980320.1">
    <property type="nucleotide sequence ID" value="NZ_AEMG01000012.1"/>
</dbReference>
<dbReference type="Gene3D" id="3.30.70.1350">
    <property type="entry name" value="Cation efflux protein, cytoplasmic domain"/>
    <property type="match status" value="1"/>
</dbReference>
<feature type="domain" description="Cation efflux protein cytoplasmic" evidence="8">
    <location>
        <begin position="210"/>
        <end position="286"/>
    </location>
</feature>
<feature type="region of interest" description="Disordered" evidence="6">
    <location>
        <begin position="285"/>
        <end position="304"/>
    </location>
</feature>
<dbReference type="Proteomes" id="UP000184203">
    <property type="component" value="Unassembled WGS sequence"/>
</dbReference>
<evidence type="ECO:0000259" key="7">
    <source>
        <dbReference type="Pfam" id="PF01545"/>
    </source>
</evidence>
<evidence type="ECO:0000313" key="11">
    <source>
        <dbReference type="Proteomes" id="UP000003751"/>
    </source>
</evidence>
<feature type="domain" description="Cation efflux protein transmembrane" evidence="7">
    <location>
        <begin position="13"/>
        <end position="205"/>
    </location>
</feature>
<accession>E7QUN9</accession>
<dbReference type="InterPro" id="IPR036837">
    <property type="entry name" value="Cation_efflux_CTD_sf"/>
</dbReference>
<dbReference type="InterPro" id="IPR002524">
    <property type="entry name" value="Cation_efflux"/>
</dbReference>
<dbReference type="AlphaFoldDB" id="E7QUN9"/>
<evidence type="ECO:0000256" key="4">
    <source>
        <dbReference type="ARBA" id="ARBA00022989"/>
    </source>
</evidence>
<dbReference type="EMBL" id="AEMG01000012">
    <property type="protein sequence ID" value="EFW91696.1"/>
    <property type="molecule type" value="Genomic_DNA"/>
</dbReference>
<keyword evidence="12" id="KW-1185">Reference proteome</keyword>
<dbReference type="InterPro" id="IPR058533">
    <property type="entry name" value="Cation_efflux_TM"/>
</dbReference>
<dbReference type="InterPro" id="IPR027469">
    <property type="entry name" value="Cation_efflux_TMD_sf"/>
</dbReference>
<dbReference type="eggNOG" id="arCOG01474">
    <property type="taxonomic scope" value="Archaea"/>
</dbReference>
<reference evidence="9 11" key="1">
    <citation type="journal article" date="2014" name="ISME J.">
        <title>Trehalose/2-sulfotrehalose biosynthesis and glycine-betaine uptake are widely spread mechanisms for osmoadaptation in the Halobacteriales.</title>
        <authorList>
            <person name="Youssef N.H."/>
            <person name="Savage-Ashlock K.N."/>
            <person name="McCully A.L."/>
            <person name="Luedtke B."/>
            <person name="Shaw E.I."/>
            <person name="Hoff W.D."/>
            <person name="Elshahed M.S."/>
        </authorList>
    </citation>
    <scope>NUCLEOTIDE SEQUENCE [LARGE SCALE GENOMIC DNA]</scope>
    <source>
        <strain evidence="9 11">DX253</strain>
    </source>
</reference>
<organism evidence="9 11">
    <name type="scientific">Haladaptatus paucihalophilus DX253</name>
    <dbReference type="NCBI Taxonomy" id="797209"/>
    <lineage>
        <taxon>Archaea</taxon>
        <taxon>Methanobacteriati</taxon>
        <taxon>Methanobacteriota</taxon>
        <taxon>Stenosarchaea group</taxon>
        <taxon>Halobacteria</taxon>
        <taxon>Halobacteriales</taxon>
        <taxon>Haladaptataceae</taxon>
        <taxon>Haladaptatus</taxon>
    </lineage>
</organism>
<dbReference type="Gene3D" id="1.20.1510.10">
    <property type="entry name" value="Cation efflux protein transmembrane domain"/>
    <property type="match status" value="1"/>
</dbReference>
<dbReference type="PATRIC" id="fig|797209.4.peg.2482"/>
<sequence length="304" mass="32556">MADHRSEFLKASWANVVTNVLKIVVEGGLGLAFGSLALVADAAHSVADLLASAVVLVWGRLSFHGPDSNHPHGHERVEPLTALFVGGTLVLLGLKLLYDAGQTIRSAPEATYSIALAGGLAFAFFDRAFCYWYTKRVNRNVGSSGLAALAADSKNDLYTTLAAMVGVAGMAVGFPVLDPLAGGVVSLLVIHQGVEISRENVNYLVDTAAPEPVREEIRDEVLSHDDVHGVHDFTAYHAGTVLEIEFHAEVAADHTFIEAHDIETELRDSLIARDDVGDVHIHLDPEGLGEWKDADEEPTSPLVN</sequence>
<dbReference type="InterPro" id="IPR050291">
    <property type="entry name" value="CDF_Transporter"/>
</dbReference>
<dbReference type="Proteomes" id="UP000003751">
    <property type="component" value="Unassembled WGS sequence"/>
</dbReference>
<dbReference type="GO" id="GO:0016020">
    <property type="term" value="C:membrane"/>
    <property type="evidence" value="ECO:0007669"/>
    <property type="project" value="UniProtKB-SubCell"/>
</dbReference>
<dbReference type="NCBIfam" id="TIGR01297">
    <property type="entry name" value="CDF"/>
    <property type="match status" value="1"/>
</dbReference>
<dbReference type="SUPFAM" id="SSF160240">
    <property type="entry name" value="Cation efflux protein cytoplasmic domain-like"/>
    <property type="match status" value="1"/>
</dbReference>
<keyword evidence="4" id="KW-1133">Transmembrane helix</keyword>
<keyword evidence="3" id="KW-0812">Transmembrane</keyword>
<proteinExistence type="predicted"/>